<evidence type="ECO:0000313" key="1">
    <source>
        <dbReference type="EMBL" id="GAT44391.1"/>
    </source>
</evidence>
<proteinExistence type="predicted"/>
<organism evidence="1 2">
    <name type="scientific">Mycena chlorophos</name>
    <name type="common">Agaric fungus</name>
    <name type="synonym">Agaricus chlorophos</name>
    <dbReference type="NCBI Taxonomy" id="658473"/>
    <lineage>
        <taxon>Eukaryota</taxon>
        <taxon>Fungi</taxon>
        <taxon>Dikarya</taxon>
        <taxon>Basidiomycota</taxon>
        <taxon>Agaricomycotina</taxon>
        <taxon>Agaricomycetes</taxon>
        <taxon>Agaricomycetidae</taxon>
        <taxon>Agaricales</taxon>
        <taxon>Marasmiineae</taxon>
        <taxon>Mycenaceae</taxon>
        <taxon>Mycena</taxon>
    </lineage>
</organism>
<evidence type="ECO:0000313" key="2">
    <source>
        <dbReference type="Proteomes" id="UP000815677"/>
    </source>
</evidence>
<keyword evidence="2" id="KW-1185">Reference proteome</keyword>
<reference evidence="1" key="1">
    <citation type="submission" date="2014-09" db="EMBL/GenBank/DDBJ databases">
        <title>Genome sequence of the luminous mushroom Mycena chlorophos for searching fungal bioluminescence genes.</title>
        <authorList>
            <person name="Tanaka Y."/>
            <person name="Kasuga D."/>
            <person name="Oba Y."/>
            <person name="Hase S."/>
            <person name="Sato K."/>
            <person name="Oba Y."/>
            <person name="Sakakibara Y."/>
        </authorList>
    </citation>
    <scope>NUCLEOTIDE SEQUENCE</scope>
</reference>
<dbReference type="Proteomes" id="UP000815677">
    <property type="component" value="Unassembled WGS sequence"/>
</dbReference>
<protein>
    <submittedName>
        <fullName evidence="1">Uncharacterized protein</fullName>
    </submittedName>
</protein>
<dbReference type="EMBL" id="DF839689">
    <property type="protein sequence ID" value="GAT44391.1"/>
    <property type="molecule type" value="Genomic_DNA"/>
</dbReference>
<accession>A0ABQ0KZP8</accession>
<gene>
    <name evidence="1" type="ORF">MCHLO_02020</name>
</gene>
<sequence>MFSTVLSSLGKLVADFVGPADETEPFQPTLDDMAAARDALSTLVPPELALIILDFAEYWTLLPQGACDKFQSLSASVAPSHDATNVYLVSDPIPPHSESVRARGVRFSVTSKDQGWCSEDALRDTYRGYTWHEVAILRPFADARPDFLSWLANNAPIEMESATVAGYSKQFEVPCGILDEPTKSRWLLQKNLTAPRVRGFYEHTITWKAAQDVIEQDIDARQGSGDGQGFVELLQPGDRIAVLGRAKYPGWVNHVEKAEISQFCRDSRADTSWVHRDDFDLWVFAAELSHEEVDCEFALAISIEESRRTNFAQDVFSSSKAIPPLGTMTCPSLDTNTRRTSASGSAAACSSVFSSRRRRRAWPRHDTRVAQADVQLVLRFVELRGGIRYGLERREVHWNEANRRVGDRFSNPRKHGFPFVGLRQVQDIETSGLVSKEFEHRFPPNASSAASHQDDLPRERGDILRRVEGDTSCIACTEEGDADEVEHGGSEVRILDLGRVKICCRANVVRHMSFLRVRRGFLIPGNSTWHRGVFIESAVATAEDRARSLTATFIAIPGCLVAKT</sequence>
<name>A0ABQ0KZP8_MYCCL</name>